<reference evidence="9" key="2">
    <citation type="submission" date="2023-08" db="EMBL/GenBank/DDBJ databases">
        <authorList>
            <person name="Ling M.K."/>
            <person name="Yap N.W.L."/>
            <person name="Iesa I."/>
            <person name="Yip Z.T."/>
            <person name="Huang D."/>
            <person name="Quek Z.B.R."/>
        </authorList>
    </citation>
    <scope>NUCLEOTIDE SEQUENCE</scope>
</reference>
<evidence type="ECO:0000256" key="6">
    <source>
        <dbReference type="ARBA" id="ARBA00049551"/>
    </source>
</evidence>
<dbReference type="PANTHER" id="PTHR22773">
    <property type="entry name" value="NADH DEHYDROGENASE"/>
    <property type="match status" value="1"/>
</dbReference>
<dbReference type="GO" id="GO:0016020">
    <property type="term" value="C:membrane"/>
    <property type="evidence" value="ECO:0007669"/>
    <property type="project" value="UniProtKB-SubCell"/>
</dbReference>
<evidence type="ECO:0000256" key="2">
    <source>
        <dbReference type="ARBA" id="ARBA00012944"/>
    </source>
</evidence>
<dbReference type="EMBL" id="OR400204">
    <property type="protein sequence ID" value="WOE91036.1"/>
    <property type="molecule type" value="Genomic_DNA"/>
</dbReference>
<keyword evidence="9" id="KW-0496">Mitochondrion</keyword>
<feature type="transmembrane region" description="Helical" evidence="7">
    <location>
        <begin position="54"/>
        <end position="71"/>
    </location>
</feature>
<feature type="transmembrane region" description="Helical" evidence="7">
    <location>
        <begin position="78"/>
        <end position="94"/>
    </location>
</feature>
<feature type="transmembrane region" description="Helical" evidence="7">
    <location>
        <begin position="345"/>
        <end position="375"/>
    </location>
</feature>
<feature type="transmembrane region" description="Helical" evidence="7">
    <location>
        <begin position="253"/>
        <end position="269"/>
    </location>
</feature>
<dbReference type="Pfam" id="PF00361">
    <property type="entry name" value="Proton_antipo_M"/>
    <property type="match status" value="1"/>
</dbReference>
<evidence type="ECO:0000256" key="5">
    <source>
        <dbReference type="ARBA" id="ARBA00023136"/>
    </source>
</evidence>
<name>A0AAU0GY72_9CNID</name>
<evidence type="ECO:0000313" key="9">
    <source>
        <dbReference type="EMBL" id="WOE91036.1"/>
    </source>
</evidence>
<feature type="transmembrane region" description="Helical" evidence="7">
    <location>
        <begin position="228"/>
        <end position="246"/>
    </location>
</feature>
<evidence type="ECO:0000256" key="3">
    <source>
        <dbReference type="ARBA" id="ARBA00022692"/>
    </source>
</evidence>
<organism evidence="9">
    <name type="scientific">Mastigias sp</name>
    <dbReference type="NCBI Taxonomy" id="3082107"/>
    <lineage>
        <taxon>Eukaryota</taxon>
        <taxon>Metazoa</taxon>
        <taxon>Cnidaria</taxon>
        <taxon>Scyphozoa</taxon>
        <taxon>Rhizostomeae</taxon>
        <taxon>Mastigiidae</taxon>
        <taxon>Mastigias</taxon>
    </lineage>
</organism>
<gene>
    <name evidence="9" type="primary">nad2</name>
</gene>
<feature type="transmembrane region" description="Helical" evidence="7">
    <location>
        <begin position="173"/>
        <end position="192"/>
    </location>
</feature>
<feature type="transmembrane region" description="Helical" evidence="7">
    <location>
        <begin position="281"/>
        <end position="301"/>
    </location>
</feature>
<feature type="transmembrane region" description="Helical" evidence="7">
    <location>
        <begin position="321"/>
        <end position="339"/>
    </location>
</feature>
<feature type="transmembrane region" description="Helical" evidence="7">
    <location>
        <begin position="204"/>
        <end position="222"/>
    </location>
</feature>
<accession>A0AAU0GY72</accession>
<feature type="domain" description="NADH:quinone oxidoreductase/Mrp antiporter transmembrane" evidence="8">
    <location>
        <begin position="96"/>
        <end position="367"/>
    </location>
</feature>
<dbReference type="AlphaFoldDB" id="A0AAU0GY72"/>
<dbReference type="GO" id="GO:0008137">
    <property type="term" value="F:NADH dehydrogenase (ubiquinone) activity"/>
    <property type="evidence" value="ECO:0007669"/>
    <property type="project" value="UniProtKB-EC"/>
</dbReference>
<comment type="subcellular location">
    <subcellularLocation>
        <location evidence="1">Membrane</location>
        <topology evidence="1">Multi-pass membrane protein</topology>
    </subcellularLocation>
</comment>
<protein>
    <recommendedName>
        <fullName evidence="2">NADH:ubiquinone reductase (H(+)-translocating)</fullName>
        <ecNumber evidence="2">7.1.1.2</ecNumber>
    </recommendedName>
</protein>
<evidence type="ECO:0000256" key="1">
    <source>
        <dbReference type="ARBA" id="ARBA00004141"/>
    </source>
</evidence>
<proteinExistence type="predicted"/>
<keyword evidence="5 7" id="KW-0472">Membrane</keyword>
<keyword evidence="4 7" id="KW-1133">Transmembrane helix</keyword>
<keyword evidence="3 7" id="KW-0812">Transmembrane</keyword>
<feature type="transmembrane region" description="Helical" evidence="7">
    <location>
        <begin position="403"/>
        <end position="423"/>
    </location>
</feature>
<evidence type="ECO:0000256" key="7">
    <source>
        <dbReference type="SAM" id="Phobius"/>
    </source>
</evidence>
<feature type="transmembrane region" description="Helical" evidence="7">
    <location>
        <begin position="130"/>
        <end position="153"/>
    </location>
</feature>
<evidence type="ECO:0000259" key="8">
    <source>
        <dbReference type="Pfam" id="PF00361"/>
    </source>
</evidence>
<dbReference type="InterPro" id="IPR001750">
    <property type="entry name" value="ND/Mrp_TM"/>
</dbReference>
<dbReference type="EC" id="7.1.1.2" evidence="2"/>
<geneLocation type="mitochondrion" evidence="9"/>
<feature type="transmembrane region" description="Helical" evidence="7">
    <location>
        <begin position="100"/>
        <end position="118"/>
    </location>
</feature>
<feature type="transmembrane region" description="Helical" evidence="7">
    <location>
        <begin position="6"/>
        <end position="24"/>
    </location>
</feature>
<evidence type="ECO:0000256" key="4">
    <source>
        <dbReference type="ARBA" id="ARBA00022989"/>
    </source>
</evidence>
<reference evidence="9" key="1">
    <citation type="journal article" date="2023" name="IScience">
        <title>Revisiting mitogenome evolution in Medusozoa with eight new mitochondrial genomes.</title>
        <authorList>
            <person name="Ling M.K."/>
            <person name="Yap N.W.L."/>
            <person name="Iesa I.B."/>
            <person name="Yip Z.T."/>
            <person name="Huang D."/>
            <person name="Quek Z.B.R."/>
        </authorList>
    </citation>
    <scope>NUCLEOTIDE SEQUENCE</scope>
</reference>
<sequence>MTYNLFEGILLIVLIVSLVIKIPIHMINKSFVLLLLVAILFFDFSQLENSGWEIFFKVLCLIFGLIFINSTSNKEMSSSEILILSVVLASSLMVSASNFLALYLCLELQSLSIFILIGRKRNSINKIEASLKYFVLSSISSGLFLLGSALIFVTTGSCDFIPFSNEGAIVEGVLVLIALLFKLAASPFHFWTPDVYQGSDNRSLLVLGVLPKISVFSILVYMYPHNKLILIATVLSLLIGCVGAINQSILKRLLGYSSILAIGFVLLSFSLDTFKGYEGSIIYLVIYLITFCAIIIAFRHITNENTLIVELSNFLTSNKSVTMIFALCILSMAGIPPLGGFLAKWFVLSAAINAGLILVSILSILCAMIAGVYYLRLVKIIYFEYGKSFLMWKKILVSRYNNPGFTGIILGVISYFLIFLLLLPQLVFHIAHSGTITLF</sequence>
<comment type="catalytic activity">
    <reaction evidence="6">
        <text>a ubiquinone + NADH + 5 H(+)(in) = a ubiquinol + NAD(+) + 4 H(+)(out)</text>
        <dbReference type="Rhea" id="RHEA:29091"/>
        <dbReference type="Rhea" id="RHEA-COMP:9565"/>
        <dbReference type="Rhea" id="RHEA-COMP:9566"/>
        <dbReference type="ChEBI" id="CHEBI:15378"/>
        <dbReference type="ChEBI" id="CHEBI:16389"/>
        <dbReference type="ChEBI" id="CHEBI:17976"/>
        <dbReference type="ChEBI" id="CHEBI:57540"/>
        <dbReference type="ChEBI" id="CHEBI:57945"/>
        <dbReference type="EC" id="7.1.1.2"/>
    </reaction>
</comment>